<gene>
    <name evidence="2" type="ORF">MONAX_5E014043</name>
</gene>
<evidence type="ECO:0000313" key="3">
    <source>
        <dbReference type="Proteomes" id="UP000335636"/>
    </source>
</evidence>
<comment type="caution">
    <text evidence="2">The sequence shown here is derived from an EMBL/GenBank/DDBJ whole genome shotgun (WGS) entry which is preliminary data.</text>
</comment>
<protein>
    <submittedName>
        <fullName evidence="2">Uncharacterized protein</fullName>
    </submittedName>
</protein>
<sequence>MGAGEPVGLHHGPSLRRRRGGGEKKNKNPAMELSPPPLGLSEAAAAPPARCAHFSSNSQRGCCACLCCLRVPRCAVPGGVWSRPPAPEALTSGAGEMPNRFPSLAAAPKCKKDPSSPGRTGSRDKMVPFRTQAAVTRWQGQDSGLPGRDEGVGPAGGRLRQEGAREAGGELGRALRPAPAHSPSHPHARTRSSCCCCCCSCCRRLEAAGALKARLLPTASAAPGLFPSSSGALGRGCGCSLLQWGARSRGPAPGQQAASFEVHAKSTDALFQPSPSSAWKPRAASTLTLSL</sequence>
<evidence type="ECO:0000313" key="2">
    <source>
        <dbReference type="EMBL" id="VTJ64893.1"/>
    </source>
</evidence>
<evidence type="ECO:0000256" key="1">
    <source>
        <dbReference type="SAM" id="MobiDB-lite"/>
    </source>
</evidence>
<dbReference type="AlphaFoldDB" id="A0A5E4B591"/>
<organism evidence="2 3">
    <name type="scientific">Marmota monax</name>
    <name type="common">Woodchuck</name>
    <dbReference type="NCBI Taxonomy" id="9995"/>
    <lineage>
        <taxon>Eukaryota</taxon>
        <taxon>Metazoa</taxon>
        <taxon>Chordata</taxon>
        <taxon>Craniata</taxon>
        <taxon>Vertebrata</taxon>
        <taxon>Euteleostomi</taxon>
        <taxon>Mammalia</taxon>
        <taxon>Eutheria</taxon>
        <taxon>Euarchontoglires</taxon>
        <taxon>Glires</taxon>
        <taxon>Rodentia</taxon>
        <taxon>Sciuromorpha</taxon>
        <taxon>Sciuridae</taxon>
        <taxon>Xerinae</taxon>
        <taxon>Marmotini</taxon>
        <taxon>Marmota</taxon>
    </lineage>
</organism>
<keyword evidence="3" id="KW-1185">Reference proteome</keyword>
<feature type="region of interest" description="Disordered" evidence="1">
    <location>
        <begin position="104"/>
        <end position="124"/>
    </location>
</feature>
<dbReference type="Proteomes" id="UP000335636">
    <property type="component" value="Unassembled WGS sequence"/>
</dbReference>
<dbReference type="EMBL" id="CABDUW010000286">
    <property type="protein sequence ID" value="VTJ64893.1"/>
    <property type="molecule type" value="Genomic_DNA"/>
</dbReference>
<reference evidence="2" key="1">
    <citation type="submission" date="2019-04" db="EMBL/GenBank/DDBJ databases">
        <authorList>
            <person name="Alioto T."/>
            <person name="Alioto T."/>
        </authorList>
    </citation>
    <scope>NUCLEOTIDE SEQUENCE [LARGE SCALE GENOMIC DNA]</scope>
</reference>
<feature type="region of interest" description="Disordered" evidence="1">
    <location>
        <begin position="136"/>
        <end position="160"/>
    </location>
</feature>
<feature type="region of interest" description="Disordered" evidence="1">
    <location>
        <begin position="1"/>
        <end position="42"/>
    </location>
</feature>
<proteinExistence type="predicted"/>
<accession>A0A5E4B591</accession>
<name>A0A5E4B591_MARMO</name>